<protein>
    <recommendedName>
        <fullName evidence="9">Polysaccharide biosynthesis protein C-terminal domain-containing protein</fullName>
    </recommendedName>
</protein>
<keyword evidence="3 6" id="KW-0812">Transmembrane</keyword>
<feature type="transmembrane region" description="Helical" evidence="6">
    <location>
        <begin position="164"/>
        <end position="182"/>
    </location>
</feature>
<dbReference type="GO" id="GO:0005886">
    <property type="term" value="C:plasma membrane"/>
    <property type="evidence" value="ECO:0007669"/>
    <property type="project" value="UniProtKB-SubCell"/>
</dbReference>
<evidence type="ECO:0000256" key="4">
    <source>
        <dbReference type="ARBA" id="ARBA00022989"/>
    </source>
</evidence>
<proteinExistence type="predicted"/>
<feature type="transmembrane region" description="Helical" evidence="6">
    <location>
        <begin position="274"/>
        <end position="292"/>
    </location>
</feature>
<dbReference type="AlphaFoldDB" id="A0A5S9NT72"/>
<evidence type="ECO:0000256" key="1">
    <source>
        <dbReference type="ARBA" id="ARBA00004651"/>
    </source>
</evidence>
<feature type="transmembrane region" description="Helical" evidence="6">
    <location>
        <begin position="340"/>
        <end position="360"/>
    </location>
</feature>
<evidence type="ECO:0000256" key="2">
    <source>
        <dbReference type="ARBA" id="ARBA00022475"/>
    </source>
</evidence>
<keyword evidence="8" id="KW-1185">Reference proteome</keyword>
<feature type="transmembrane region" description="Helical" evidence="6">
    <location>
        <begin position="51"/>
        <end position="70"/>
    </location>
</feature>
<evidence type="ECO:0000256" key="6">
    <source>
        <dbReference type="SAM" id="Phobius"/>
    </source>
</evidence>
<gene>
    <name evidence="7" type="ORF">STARVERO_01687</name>
</gene>
<dbReference type="Proteomes" id="UP000433050">
    <property type="component" value="Unassembled WGS sequence"/>
</dbReference>
<feature type="transmembrane region" description="Helical" evidence="6">
    <location>
        <begin position="135"/>
        <end position="157"/>
    </location>
</feature>
<feature type="transmembrane region" description="Helical" evidence="6">
    <location>
        <begin position="188"/>
        <end position="208"/>
    </location>
</feature>
<keyword evidence="5 6" id="KW-0472">Membrane</keyword>
<feature type="transmembrane region" description="Helical" evidence="6">
    <location>
        <begin position="248"/>
        <end position="268"/>
    </location>
</feature>
<dbReference type="EMBL" id="CACSAS010000001">
    <property type="protein sequence ID" value="CAA0093817.1"/>
    <property type="molecule type" value="Genomic_DNA"/>
</dbReference>
<feature type="transmembrane region" description="Helical" evidence="6">
    <location>
        <begin position="12"/>
        <end position="39"/>
    </location>
</feature>
<feature type="transmembrane region" description="Helical" evidence="6">
    <location>
        <begin position="91"/>
        <end position="115"/>
    </location>
</feature>
<evidence type="ECO:0000313" key="7">
    <source>
        <dbReference type="EMBL" id="CAA0093817.1"/>
    </source>
</evidence>
<dbReference type="Pfam" id="PF01943">
    <property type="entry name" value="Polysacc_synt"/>
    <property type="match status" value="1"/>
</dbReference>
<feature type="transmembrane region" description="Helical" evidence="6">
    <location>
        <begin position="381"/>
        <end position="398"/>
    </location>
</feature>
<dbReference type="RefSeq" id="WP_159598527.1">
    <property type="nucleotide sequence ID" value="NZ_CACSAS010000001.1"/>
</dbReference>
<reference evidence="7 8" key="1">
    <citation type="submission" date="2019-12" db="EMBL/GenBank/DDBJ databases">
        <authorList>
            <person name="Reyes-Prieto M."/>
        </authorList>
    </citation>
    <scope>NUCLEOTIDE SEQUENCE [LARGE SCALE GENOMIC DNA]</scope>
    <source>
        <strain evidence="7">HF14-78462</strain>
    </source>
</reference>
<evidence type="ECO:0000256" key="3">
    <source>
        <dbReference type="ARBA" id="ARBA00022692"/>
    </source>
</evidence>
<dbReference type="InterPro" id="IPR050833">
    <property type="entry name" value="Poly_Biosynth_Transport"/>
</dbReference>
<dbReference type="PANTHER" id="PTHR30250:SF11">
    <property type="entry name" value="O-ANTIGEN TRANSPORTER-RELATED"/>
    <property type="match status" value="1"/>
</dbReference>
<comment type="subcellular location">
    <subcellularLocation>
        <location evidence="1">Cell membrane</location>
        <topology evidence="1">Multi-pass membrane protein</topology>
    </subcellularLocation>
</comment>
<accession>A0A5S9NT72</accession>
<evidence type="ECO:0000256" key="5">
    <source>
        <dbReference type="ARBA" id="ARBA00023136"/>
    </source>
</evidence>
<dbReference type="InterPro" id="IPR002797">
    <property type="entry name" value="Polysacc_synth"/>
</dbReference>
<evidence type="ECO:0008006" key="9">
    <source>
        <dbReference type="Google" id="ProtNLM"/>
    </source>
</evidence>
<evidence type="ECO:0000313" key="8">
    <source>
        <dbReference type="Proteomes" id="UP000433050"/>
    </source>
</evidence>
<keyword evidence="2" id="KW-1003">Cell membrane</keyword>
<name>A0A5S9NT72_9HYPH</name>
<feature type="transmembrane region" description="Helical" evidence="6">
    <location>
        <begin position="312"/>
        <end position="328"/>
    </location>
</feature>
<feature type="transmembrane region" description="Helical" evidence="6">
    <location>
        <begin position="404"/>
        <end position="422"/>
    </location>
</feature>
<dbReference type="PANTHER" id="PTHR30250">
    <property type="entry name" value="PST FAMILY PREDICTED COLANIC ACID TRANSPORTER"/>
    <property type="match status" value="1"/>
</dbReference>
<keyword evidence="4 6" id="KW-1133">Transmembrane helix</keyword>
<organism evidence="7 8">
    <name type="scientific">Starkeya nomas</name>
    <dbReference type="NCBI Taxonomy" id="2666134"/>
    <lineage>
        <taxon>Bacteria</taxon>
        <taxon>Pseudomonadati</taxon>
        <taxon>Pseudomonadota</taxon>
        <taxon>Alphaproteobacteria</taxon>
        <taxon>Hyphomicrobiales</taxon>
        <taxon>Xanthobacteraceae</taxon>
        <taxon>Starkeya</taxon>
    </lineage>
</organism>
<sequence>MTKARLSDLRRLLATYGPYIGGLMARGVELVAKLGLYMLAARILGAHEAGLYFLCMTWVGLAATIARAGFEKAVVRHMAGDLAVGRLTDARAAMFTGFGWTVLGSLLATLVTVLIARPASLHVFDDPDLVRPLLIAAAAILPQALCYFVAHVLFGYGRSVAGQWVQNASWPAFALLVLLAGVQSLDGMLYTLAATNLASAILGIVLVMRGAPVPAPTTDSAGTTALPALWRTALPLGMVEVVQVSLNSIPLLLLAAFAAAADVGAFSVASRLSMLIWVVIISIGAIAAPRFAALHRQGEWDALRAQNRRARLLVALCGLPPLALMMAFPEPLLALVGPGFEIAATALIIMSIGQLVNCLLPCQDIMLAMTGHGGVLRWLNAAQLAVCVAAGAILVPLFGMNGAAILSALVIVQGAIGTALVVRRLMPRAF</sequence>